<dbReference type="Pfam" id="PF00379">
    <property type="entry name" value="Chitin_bind_4"/>
    <property type="match status" value="1"/>
</dbReference>
<dbReference type="EMBL" id="HBUF01602804">
    <property type="protein sequence ID" value="CAG6776632.1"/>
    <property type="molecule type" value="Transcribed_RNA"/>
</dbReference>
<keyword evidence="1" id="KW-0193">Cuticle</keyword>
<evidence type="ECO:0000256" key="1">
    <source>
        <dbReference type="PROSITE-ProRule" id="PRU00497"/>
    </source>
</evidence>
<accession>A0A8D9B1U8</accession>
<evidence type="ECO:0000256" key="2">
    <source>
        <dbReference type="SAM" id="MobiDB-lite"/>
    </source>
</evidence>
<organism evidence="3">
    <name type="scientific">Cacopsylla melanoneura</name>
    <dbReference type="NCBI Taxonomy" id="428564"/>
    <lineage>
        <taxon>Eukaryota</taxon>
        <taxon>Metazoa</taxon>
        <taxon>Ecdysozoa</taxon>
        <taxon>Arthropoda</taxon>
        <taxon>Hexapoda</taxon>
        <taxon>Insecta</taxon>
        <taxon>Pterygota</taxon>
        <taxon>Neoptera</taxon>
        <taxon>Paraneoptera</taxon>
        <taxon>Hemiptera</taxon>
        <taxon>Sternorrhyncha</taxon>
        <taxon>Psylloidea</taxon>
        <taxon>Psyllidae</taxon>
        <taxon>Psyllinae</taxon>
        <taxon>Cacopsylla</taxon>
    </lineage>
</organism>
<dbReference type="PROSITE" id="PS51155">
    <property type="entry name" value="CHIT_BIND_RR_2"/>
    <property type="match status" value="1"/>
</dbReference>
<dbReference type="EMBL" id="HBUF01089321">
    <property type="protein sequence ID" value="CAG6635273.1"/>
    <property type="molecule type" value="Transcribed_RNA"/>
</dbReference>
<sequence>MQIIHVLFLVQGYYFVTNGLVWKRNSAKQWEAVINKKPLNSTMKTRTGDLDSSATGNVQYQQEEQLANGTVVGKYGVLEPNGNLRLVHYTTDKDDFKPKQESVAQVEYVAEDTLKNVNPKDLKLHNQLADMNSIKAGIVPSSGSASTYFLGPQDNNPLFERGSSSEGFLSDTQGHASSYRPHNSMNNVYQSKYYPDYYQGANTYYTGGSNCCPDSRGYDPDSRGYGPASRGYGLSFPAPYPGYTYNTYGPTLPTKYHHTSQLYPKVEPPPIPNYYPLYDVPTPKIPTVSSYPCCG</sequence>
<feature type="region of interest" description="Disordered" evidence="2">
    <location>
        <begin position="160"/>
        <end position="183"/>
    </location>
</feature>
<dbReference type="AlphaFoldDB" id="A0A8D9B1U8"/>
<reference evidence="3" key="1">
    <citation type="submission" date="2021-05" db="EMBL/GenBank/DDBJ databases">
        <authorList>
            <person name="Alioto T."/>
            <person name="Alioto T."/>
            <person name="Gomez Garrido J."/>
        </authorList>
    </citation>
    <scope>NUCLEOTIDE SEQUENCE</scope>
</reference>
<name>A0A8D9B1U8_9HEMI</name>
<dbReference type="EMBL" id="HBUF01089320">
    <property type="protein sequence ID" value="CAG6635271.1"/>
    <property type="molecule type" value="Transcribed_RNA"/>
</dbReference>
<feature type="compositionally biased region" description="Polar residues" evidence="2">
    <location>
        <begin position="162"/>
        <end position="183"/>
    </location>
</feature>
<dbReference type="EMBL" id="HBUF01602803">
    <property type="protein sequence ID" value="CAG6776630.1"/>
    <property type="molecule type" value="Transcribed_RNA"/>
</dbReference>
<dbReference type="EMBL" id="HBUF01271572">
    <property type="protein sequence ID" value="CAG6685316.1"/>
    <property type="molecule type" value="Transcribed_RNA"/>
</dbReference>
<evidence type="ECO:0000313" key="3">
    <source>
        <dbReference type="EMBL" id="CAG6776630.1"/>
    </source>
</evidence>
<dbReference type="GO" id="GO:0042302">
    <property type="term" value="F:structural constituent of cuticle"/>
    <property type="evidence" value="ECO:0007669"/>
    <property type="project" value="UniProtKB-UniRule"/>
</dbReference>
<proteinExistence type="predicted"/>
<protein>
    <submittedName>
        <fullName evidence="3">Uncharacterized protein</fullName>
    </submittedName>
</protein>
<dbReference type="InterPro" id="IPR000618">
    <property type="entry name" value="Insect_cuticle"/>
</dbReference>